<feature type="signal peptide" evidence="1">
    <location>
        <begin position="1"/>
        <end position="23"/>
    </location>
</feature>
<evidence type="ECO:0000256" key="1">
    <source>
        <dbReference type="SAM" id="SignalP"/>
    </source>
</evidence>
<dbReference type="Proteomes" id="UP000729357">
    <property type="component" value="Unassembled WGS sequence"/>
</dbReference>
<reference evidence="2" key="2">
    <citation type="submission" date="2021-08" db="EMBL/GenBank/DDBJ databases">
        <authorList>
            <person name="Gostincar C."/>
            <person name="Sun X."/>
            <person name="Song Z."/>
            <person name="Gunde-Cimerman N."/>
        </authorList>
    </citation>
    <scope>NUCLEOTIDE SEQUENCE</scope>
    <source>
        <strain evidence="2">EXF-9298</strain>
    </source>
</reference>
<protein>
    <submittedName>
        <fullName evidence="2">Uncharacterized protein</fullName>
    </submittedName>
</protein>
<organism evidence="2 3">
    <name type="scientific">Aureobasidium melanogenum</name>
    <name type="common">Aureobasidium pullulans var. melanogenum</name>
    <dbReference type="NCBI Taxonomy" id="46634"/>
    <lineage>
        <taxon>Eukaryota</taxon>
        <taxon>Fungi</taxon>
        <taxon>Dikarya</taxon>
        <taxon>Ascomycota</taxon>
        <taxon>Pezizomycotina</taxon>
        <taxon>Dothideomycetes</taxon>
        <taxon>Dothideomycetidae</taxon>
        <taxon>Dothideales</taxon>
        <taxon>Saccotheciaceae</taxon>
        <taxon>Aureobasidium</taxon>
    </lineage>
</organism>
<dbReference type="AlphaFoldDB" id="A0A9P8F6E4"/>
<dbReference type="EMBL" id="JAHFXS010005426">
    <property type="protein sequence ID" value="KAG9940410.1"/>
    <property type="molecule type" value="Genomic_DNA"/>
</dbReference>
<sequence length="167" mass="18608">MRLHTRLDTLALLLFSLSSLVAGYNISTGYISPNSTGVRIQHGFETVLVQPYGYDGFRVRAWAFRPPSGNEISFLYDPPVEGPENGKARGMSYDTRSNGNTSVSIRNGDAVFRTFGLDNGHYRLAFYRVEANGSETLLTNEYNPVKSLNPRYYSWRGPGSEFSAAFS</sequence>
<gene>
    <name evidence="2" type="ORF">KCU98_g19150</name>
</gene>
<keyword evidence="1" id="KW-0732">Signal</keyword>
<reference evidence="2" key="1">
    <citation type="journal article" date="2021" name="J Fungi (Basel)">
        <title>Virulence traits and population genomics of the black yeast Aureobasidium melanogenum.</title>
        <authorList>
            <person name="Cernosa A."/>
            <person name="Sun X."/>
            <person name="Gostincar C."/>
            <person name="Fang C."/>
            <person name="Gunde-Cimerman N."/>
            <person name="Song Z."/>
        </authorList>
    </citation>
    <scope>NUCLEOTIDE SEQUENCE</scope>
    <source>
        <strain evidence="2">EXF-9298</strain>
    </source>
</reference>
<feature type="chain" id="PRO_5040457827" evidence="1">
    <location>
        <begin position="24"/>
        <end position="167"/>
    </location>
</feature>
<keyword evidence="3" id="KW-1185">Reference proteome</keyword>
<name>A0A9P8F6E4_AURME</name>
<feature type="non-terminal residue" evidence="2">
    <location>
        <position position="167"/>
    </location>
</feature>
<evidence type="ECO:0000313" key="3">
    <source>
        <dbReference type="Proteomes" id="UP000729357"/>
    </source>
</evidence>
<accession>A0A9P8F6E4</accession>
<proteinExistence type="predicted"/>
<evidence type="ECO:0000313" key="2">
    <source>
        <dbReference type="EMBL" id="KAG9940410.1"/>
    </source>
</evidence>
<comment type="caution">
    <text evidence="2">The sequence shown here is derived from an EMBL/GenBank/DDBJ whole genome shotgun (WGS) entry which is preliminary data.</text>
</comment>